<comment type="caution">
    <text evidence="1">The sequence shown here is derived from an EMBL/GenBank/DDBJ whole genome shotgun (WGS) entry which is preliminary data.</text>
</comment>
<dbReference type="RefSeq" id="WP_257634222.1">
    <property type="nucleotide sequence ID" value="NZ_JANIIC010000048.1"/>
</dbReference>
<protein>
    <submittedName>
        <fullName evidence="1">Uncharacterized protein</fullName>
    </submittedName>
</protein>
<evidence type="ECO:0000313" key="2">
    <source>
        <dbReference type="Proteomes" id="UP001142400"/>
    </source>
</evidence>
<keyword evidence="2" id="KW-1185">Reference proteome</keyword>
<name>A0A9X2M163_STRMQ</name>
<dbReference type="Proteomes" id="UP001142400">
    <property type="component" value="Unassembled WGS sequence"/>
</dbReference>
<dbReference type="EMBL" id="JANIIC010000048">
    <property type="protein sequence ID" value="MCQ8833746.1"/>
    <property type="molecule type" value="Genomic_DNA"/>
</dbReference>
<accession>A0A9X2M163</accession>
<evidence type="ECO:0000313" key="1">
    <source>
        <dbReference type="EMBL" id="MCQ8833746.1"/>
    </source>
</evidence>
<proteinExistence type="predicted"/>
<reference evidence="1" key="1">
    <citation type="submission" date="2022-06" db="EMBL/GenBank/DDBJ databases">
        <title>WGS of actinobacteria.</title>
        <authorList>
            <person name="Thawai C."/>
        </authorList>
    </citation>
    <scope>NUCLEOTIDE SEQUENCE</scope>
    <source>
        <strain evidence="1">DSM 42010</strain>
    </source>
</reference>
<gene>
    <name evidence="1" type="ORF">NQU54_33025</name>
</gene>
<organism evidence="1 2">
    <name type="scientific">Streptomyces malaysiensis subsp. samsunensis</name>
    <dbReference type="NCBI Taxonomy" id="459658"/>
    <lineage>
        <taxon>Bacteria</taxon>
        <taxon>Bacillati</taxon>
        <taxon>Actinomycetota</taxon>
        <taxon>Actinomycetes</taxon>
        <taxon>Kitasatosporales</taxon>
        <taxon>Streptomycetaceae</taxon>
        <taxon>Streptomyces</taxon>
        <taxon>Streptomyces violaceusniger group</taxon>
    </lineage>
</organism>
<sequence>MASRNGRYERDICYGWNDVGVTFVTPPTATCRSARVRHRPEPPDIT</sequence>
<dbReference type="AlphaFoldDB" id="A0A9X2M163"/>